<dbReference type="EMBL" id="LNIX01000020">
    <property type="protein sequence ID" value="OXA44102.1"/>
    <property type="molecule type" value="Genomic_DNA"/>
</dbReference>
<evidence type="ECO:0000313" key="2">
    <source>
        <dbReference type="Proteomes" id="UP000198287"/>
    </source>
</evidence>
<proteinExistence type="predicted"/>
<dbReference type="AlphaFoldDB" id="A0A226DEX5"/>
<gene>
    <name evidence="1" type="ORF">Fcan01_21033</name>
</gene>
<accession>A0A226DEX5</accession>
<keyword evidence="2" id="KW-1185">Reference proteome</keyword>
<sequence>KESIIGPIFLFVIPKFQKRELPPGKKIANFLFNQSPSQQQASTYLGPKFMSSSSLARTTLSQETTTGHICILPSAVFPSFSIGDKEEEVYRRTKGWQASRDLNQPGAKKCSSFSSRRYGVTQAKSAAGISQLAAATKQQPAGPSVHPS</sequence>
<organism evidence="1 2">
    <name type="scientific">Folsomia candida</name>
    <name type="common">Springtail</name>
    <dbReference type="NCBI Taxonomy" id="158441"/>
    <lineage>
        <taxon>Eukaryota</taxon>
        <taxon>Metazoa</taxon>
        <taxon>Ecdysozoa</taxon>
        <taxon>Arthropoda</taxon>
        <taxon>Hexapoda</taxon>
        <taxon>Collembola</taxon>
        <taxon>Entomobryomorpha</taxon>
        <taxon>Isotomoidea</taxon>
        <taxon>Isotomidae</taxon>
        <taxon>Proisotominae</taxon>
        <taxon>Folsomia</taxon>
    </lineage>
</organism>
<protein>
    <submittedName>
        <fullName evidence="1">Uncharacterized protein</fullName>
    </submittedName>
</protein>
<name>A0A226DEX5_FOLCA</name>
<dbReference type="Proteomes" id="UP000198287">
    <property type="component" value="Unassembled WGS sequence"/>
</dbReference>
<reference evidence="1 2" key="1">
    <citation type="submission" date="2015-12" db="EMBL/GenBank/DDBJ databases">
        <title>The genome of Folsomia candida.</title>
        <authorList>
            <person name="Faddeeva A."/>
            <person name="Derks M.F."/>
            <person name="Anvar Y."/>
            <person name="Smit S."/>
            <person name="Van Straalen N."/>
            <person name="Roelofs D."/>
        </authorList>
    </citation>
    <scope>NUCLEOTIDE SEQUENCE [LARGE SCALE GENOMIC DNA]</scope>
    <source>
        <strain evidence="1 2">VU population</strain>
        <tissue evidence="1">Whole body</tissue>
    </source>
</reference>
<evidence type="ECO:0000313" key="1">
    <source>
        <dbReference type="EMBL" id="OXA44102.1"/>
    </source>
</evidence>
<feature type="non-terminal residue" evidence="1">
    <location>
        <position position="1"/>
    </location>
</feature>
<comment type="caution">
    <text evidence="1">The sequence shown here is derived from an EMBL/GenBank/DDBJ whole genome shotgun (WGS) entry which is preliminary data.</text>
</comment>